<dbReference type="InterPro" id="IPR043129">
    <property type="entry name" value="ATPase_NBD"/>
</dbReference>
<dbReference type="Pfam" id="PF14450">
    <property type="entry name" value="FtsA"/>
    <property type="match status" value="1"/>
</dbReference>
<evidence type="ECO:0000256" key="6">
    <source>
        <dbReference type="PIRNR" id="PIRNR003101"/>
    </source>
</evidence>
<keyword evidence="2 5" id="KW-0132">Cell division</keyword>
<reference evidence="9 10" key="2">
    <citation type="journal article" date="2014" name="PLoS ONE">
        <title>Evolution of mitochondria reconstructed from the energy metabolism of living bacteria.</title>
        <authorList>
            <person name="Degli Esposti M."/>
            <person name="Chouaia B."/>
            <person name="Comandatore F."/>
            <person name="Crotti E."/>
            <person name="Sassera D."/>
            <person name="Lievens P.M."/>
            <person name="Daffonchio D."/>
            <person name="Bandi C."/>
        </authorList>
    </citation>
    <scope>NUCLEOTIDE SEQUENCE [LARGE SCALE GENOMIC DNA]</scope>
    <source>
        <strain evidence="9 10">SF2.1</strain>
    </source>
</reference>
<evidence type="ECO:0000256" key="2">
    <source>
        <dbReference type="ARBA" id="ARBA00022618"/>
    </source>
</evidence>
<dbReference type="RefSeq" id="WP_023977573.1">
    <property type="nucleotide sequence ID" value="NZ_CBLX010000009.1"/>
</dbReference>
<evidence type="ECO:0000259" key="8">
    <source>
        <dbReference type="SMART" id="SM00842"/>
    </source>
</evidence>
<dbReference type="GO" id="GO:0032153">
    <property type="term" value="C:cell division site"/>
    <property type="evidence" value="ECO:0007669"/>
    <property type="project" value="UniProtKB-UniRule"/>
</dbReference>
<feature type="region of interest" description="Disordered" evidence="7">
    <location>
        <begin position="1"/>
        <end position="39"/>
    </location>
</feature>
<dbReference type="eggNOG" id="COG0849">
    <property type="taxonomic scope" value="Bacteria"/>
</dbReference>
<dbReference type="GO" id="GO:0009898">
    <property type="term" value="C:cytoplasmic side of plasma membrane"/>
    <property type="evidence" value="ECO:0007669"/>
    <property type="project" value="UniProtKB-UniRule"/>
</dbReference>
<reference evidence="9 10" key="1">
    <citation type="journal article" date="2014" name="Genome Biol. Evol.">
        <title>Acetic acid bacteria genomes reveal functional traits for adaptation to life in insect guts.</title>
        <authorList>
            <person name="Chouaia B."/>
            <person name="Gaiarsa S."/>
            <person name="Crotti E."/>
            <person name="Comandatore F."/>
            <person name="Degli Esposti M."/>
            <person name="Ricci I."/>
            <person name="Alma A."/>
            <person name="Favia G."/>
            <person name="Bandi C."/>
            <person name="Daffonchio D."/>
        </authorList>
    </citation>
    <scope>NUCLEOTIDE SEQUENCE [LARGE SCALE GENOMIC DNA]</scope>
    <source>
        <strain evidence="9 10">SF2.1</strain>
    </source>
</reference>
<protein>
    <recommendedName>
        <fullName evidence="5 6">Cell division protein FtsA</fullName>
    </recommendedName>
</protein>
<dbReference type="AlphaFoldDB" id="A0A060QDP1"/>
<comment type="caution">
    <text evidence="9">The sequence shown here is derived from an EMBL/GenBank/DDBJ whole genome shotgun (WGS) entry which is preliminary data.</text>
</comment>
<dbReference type="InterPro" id="IPR020823">
    <property type="entry name" value="Cell_div_FtsA"/>
</dbReference>
<evidence type="ECO:0000256" key="5">
    <source>
        <dbReference type="HAMAP-Rule" id="MF_02033"/>
    </source>
</evidence>
<accession>A0A060QDP1</accession>
<feature type="domain" description="SHS2" evidence="8">
    <location>
        <begin position="62"/>
        <end position="248"/>
    </location>
</feature>
<dbReference type="PIRSF" id="PIRSF003101">
    <property type="entry name" value="FtsA"/>
    <property type="match status" value="1"/>
</dbReference>
<dbReference type="SUPFAM" id="SSF53067">
    <property type="entry name" value="Actin-like ATPase domain"/>
    <property type="match status" value="2"/>
</dbReference>
<gene>
    <name evidence="5" type="primary">ftsA</name>
    <name evidence="9" type="ORF">ASAP_1164</name>
</gene>
<comment type="similarity">
    <text evidence="5 6">Belongs to the FtsA/MreB family.</text>
</comment>
<dbReference type="SMART" id="SM00842">
    <property type="entry name" value="FtsA"/>
    <property type="match status" value="1"/>
</dbReference>
<comment type="function">
    <text evidence="5 6">Cell division protein that is involved in the assembly of the Z ring. May serve as a membrane anchor for the Z ring.</text>
</comment>
<evidence type="ECO:0000313" key="10">
    <source>
        <dbReference type="Proteomes" id="UP000027583"/>
    </source>
</evidence>
<keyword evidence="4 5" id="KW-0131">Cell cycle</keyword>
<name>A0A060QDP1_9PROT</name>
<keyword evidence="3 5" id="KW-0472">Membrane</keyword>
<dbReference type="Proteomes" id="UP000027583">
    <property type="component" value="Unassembled WGS sequence"/>
</dbReference>
<dbReference type="NCBIfam" id="TIGR01174">
    <property type="entry name" value="ftsA"/>
    <property type="match status" value="1"/>
</dbReference>
<evidence type="ECO:0000256" key="1">
    <source>
        <dbReference type="ARBA" id="ARBA00022475"/>
    </source>
</evidence>
<sequence length="466" mass="49954">MNDLVATDPDSPRKKRRRTVRSRALLPVSTGQRHHERSEDHILALPPADEPAMPRHWRVGVFGVLDIGSTKMTCLIGRGEADGTLRVLGYGWRRSRGIRNGNIVDLKEAEQAIRATVGQAEDAADRRLDNIAVNLSCGHPESRLFNARMPIGGHGVSESDMARVVAEGQARAFTEGRTVIHTLPIGYAVDDTYGIVDPRGQVCEQLTARLHVVDAATTAVRTLDSVLMRSELKMTGLVSASLASGLSVLDADERELGATVIDMGGGTTSIAVFGDGMLRHTAFLPVGGLHVTRDLAGMLSTSLDEAERLKTKYGAAELSAEDSSELITLQKIGEAPGTLTTVSRARLVSAIRPRIEETLELVRDRLDDAGFSRTGRERVVLTGGASLLDGVGPMAARILDRPVRLGRPLGIVGLPEIGANSAGFSTASGLLAWVAGADRSFHDADTPEQRPGGMLKRLVHFIRGRT</sequence>
<comment type="subcellular location">
    <subcellularLocation>
        <location evidence="5">Cell membrane</location>
        <topology evidence="5">Peripheral membrane protein</topology>
        <orientation evidence="5">Cytoplasmic side</orientation>
    </subcellularLocation>
    <text evidence="5">Localizes to the Z ring in an FtsZ-dependent manner. Targeted to the membrane through a conserved C-terminal amphipathic helix.</text>
</comment>
<keyword evidence="1 5" id="KW-1003">Cell membrane</keyword>
<dbReference type="PANTHER" id="PTHR32432:SF4">
    <property type="entry name" value="CELL DIVISION PROTEIN FTSA"/>
    <property type="match status" value="1"/>
</dbReference>
<dbReference type="PANTHER" id="PTHR32432">
    <property type="entry name" value="CELL DIVISION PROTEIN FTSA-RELATED"/>
    <property type="match status" value="1"/>
</dbReference>
<dbReference type="Gene3D" id="3.30.420.40">
    <property type="match status" value="1"/>
</dbReference>
<comment type="subunit">
    <text evidence="5">Self-interacts. Interacts with FtsZ.</text>
</comment>
<dbReference type="GeneID" id="78226088"/>
<evidence type="ECO:0000313" key="9">
    <source>
        <dbReference type="EMBL" id="CDG39209.1"/>
    </source>
</evidence>
<proteinExistence type="inferred from homology"/>
<evidence type="ECO:0000256" key="7">
    <source>
        <dbReference type="SAM" id="MobiDB-lite"/>
    </source>
</evidence>
<organism evidence="9 10">
    <name type="scientific">Asaia bogorensis</name>
    <dbReference type="NCBI Taxonomy" id="91915"/>
    <lineage>
        <taxon>Bacteria</taxon>
        <taxon>Pseudomonadati</taxon>
        <taxon>Pseudomonadota</taxon>
        <taxon>Alphaproteobacteria</taxon>
        <taxon>Acetobacterales</taxon>
        <taxon>Acetobacteraceae</taxon>
        <taxon>Asaia</taxon>
    </lineage>
</organism>
<evidence type="ECO:0000256" key="3">
    <source>
        <dbReference type="ARBA" id="ARBA00023136"/>
    </source>
</evidence>
<dbReference type="Pfam" id="PF02491">
    <property type="entry name" value="SHS2_FTSA"/>
    <property type="match status" value="1"/>
</dbReference>
<dbReference type="InterPro" id="IPR050696">
    <property type="entry name" value="FtsA/MreB"/>
</dbReference>
<dbReference type="GO" id="GO:0043093">
    <property type="term" value="P:FtsZ-dependent cytokinesis"/>
    <property type="evidence" value="ECO:0007669"/>
    <property type="project" value="UniProtKB-UniRule"/>
</dbReference>
<dbReference type="HAMAP" id="MF_02033">
    <property type="entry name" value="FtsA"/>
    <property type="match status" value="1"/>
</dbReference>
<dbReference type="InterPro" id="IPR003494">
    <property type="entry name" value="SHS2_FtsA"/>
</dbReference>
<evidence type="ECO:0000256" key="4">
    <source>
        <dbReference type="ARBA" id="ARBA00023306"/>
    </source>
</evidence>
<dbReference type="EMBL" id="CBLX010000009">
    <property type="protein sequence ID" value="CDG39209.1"/>
    <property type="molecule type" value="Genomic_DNA"/>
</dbReference>
<dbReference type="CDD" id="cd24048">
    <property type="entry name" value="ASKHA_NBD_FtsA"/>
    <property type="match status" value="1"/>
</dbReference>